<proteinExistence type="predicted"/>
<evidence type="ECO:0000313" key="1">
    <source>
        <dbReference type="EMBL" id="MBX58516.1"/>
    </source>
</evidence>
<dbReference type="EMBL" id="GGEC01078032">
    <property type="protein sequence ID" value="MBX58516.1"/>
    <property type="molecule type" value="Transcribed_RNA"/>
</dbReference>
<name>A0A2P2PUU9_RHIMU</name>
<accession>A0A2P2PUU9</accession>
<organism evidence="1">
    <name type="scientific">Rhizophora mucronata</name>
    <name type="common">Asiatic mangrove</name>
    <dbReference type="NCBI Taxonomy" id="61149"/>
    <lineage>
        <taxon>Eukaryota</taxon>
        <taxon>Viridiplantae</taxon>
        <taxon>Streptophyta</taxon>
        <taxon>Embryophyta</taxon>
        <taxon>Tracheophyta</taxon>
        <taxon>Spermatophyta</taxon>
        <taxon>Magnoliopsida</taxon>
        <taxon>eudicotyledons</taxon>
        <taxon>Gunneridae</taxon>
        <taxon>Pentapetalae</taxon>
        <taxon>rosids</taxon>
        <taxon>fabids</taxon>
        <taxon>Malpighiales</taxon>
        <taxon>Rhizophoraceae</taxon>
        <taxon>Rhizophora</taxon>
    </lineage>
</organism>
<sequence length="9" mass="1058">MCCFFTGHI</sequence>
<protein>
    <submittedName>
        <fullName evidence="1">Uncharacterized protein</fullName>
    </submittedName>
</protein>
<reference evidence="1" key="1">
    <citation type="submission" date="2018-02" db="EMBL/GenBank/DDBJ databases">
        <title>Rhizophora mucronata_Transcriptome.</title>
        <authorList>
            <person name="Meera S.P."/>
            <person name="Sreeshan A."/>
            <person name="Augustine A."/>
        </authorList>
    </citation>
    <scope>NUCLEOTIDE SEQUENCE</scope>
    <source>
        <tissue evidence="1">Leaf</tissue>
    </source>
</reference>